<evidence type="ECO:0000256" key="9">
    <source>
        <dbReference type="SAM" id="MobiDB-lite"/>
    </source>
</evidence>
<keyword evidence="7" id="KW-0206">Cytoskeleton</keyword>
<evidence type="ECO:0000256" key="8">
    <source>
        <dbReference type="ARBA" id="ARBA00023273"/>
    </source>
</evidence>
<dbReference type="Proteomes" id="UP001292079">
    <property type="component" value="Unassembled WGS sequence"/>
</dbReference>
<protein>
    <submittedName>
        <fullName evidence="10">Uncharacterized protein</fullName>
    </submittedName>
</protein>
<evidence type="ECO:0000256" key="5">
    <source>
        <dbReference type="ARBA" id="ARBA00022846"/>
    </source>
</evidence>
<dbReference type="GO" id="GO:0005930">
    <property type="term" value="C:axoneme"/>
    <property type="evidence" value="ECO:0007669"/>
    <property type="project" value="UniProtKB-SubCell"/>
</dbReference>
<keyword evidence="8" id="KW-0966">Cell projection</keyword>
<evidence type="ECO:0000256" key="4">
    <source>
        <dbReference type="ARBA" id="ARBA00022737"/>
    </source>
</evidence>
<dbReference type="InterPro" id="IPR003409">
    <property type="entry name" value="MORN"/>
</dbReference>
<evidence type="ECO:0000256" key="2">
    <source>
        <dbReference type="ARBA" id="ARBA00004430"/>
    </source>
</evidence>
<feature type="region of interest" description="Disordered" evidence="9">
    <location>
        <begin position="567"/>
        <end position="616"/>
    </location>
</feature>
<sequence>MLHGRGEFYWSDAKLRFIGDFKENKITGHGKIIWPNQSEYIGDVVDGIRHGYGTYTDSNGLQYTGQWRRGKKHGKGRLDYRTDGSIYYDGEWDSGFRHGYGVYHYSNHATYEGQWKDGKRHGEGTMHWSDRDEIYTGSWVNGKQHGLGCHAWHILRVRTSQYSLPNVYDGQWANGKRNGLGTFHYPNGSKYVGYWKDNLKHGKGTLILKDGRIFERIFHEDRLVDENFDSLPSSADQPSLERLDTRIPLVKECFSDSTEKINTFKDTSDSNLLENYLKPHISPSDYTHSELQNMQNAITTYLTPLRSIYRYYGKLSVKQLPDNTIILRYIEFCQFLKDCKLHQHTSLAALDRIIAISYGTEDIDEINVQNPEKLISFGTFVNILVILACNLYTHEEYYMHEKTNKSKPSDALLCLLTQAIIPNACKLSGVIYQDVEKSKEIQLFLQPLHQAYKFLVGITRKFQKSIFPPPYTMSIRNFLFILKDFKLFDRKLSVKDVIEVLCKCNPVAGTIDEYNSDTELTFFDFFEALIQCTMILILKKDEPQTENIEDKIETLTLDVTIMPSRRISHRPSTSKQLKSNTSKKQKEKKNKIKRSTSNRKISLSQEVEKTENQNEPLDEMLDQEEQSTQQDTQLTKTDSSIHYEPETWESSMKCFLNKFLQSVEELQILHSRIYHLDQSTKCLPHLTVD</sequence>
<evidence type="ECO:0000256" key="3">
    <source>
        <dbReference type="ARBA" id="ARBA00022490"/>
    </source>
</evidence>
<dbReference type="SUPFAM" id="SSF82185">
    <property type="entry name" value="Histone H3 K4-specific methyltransferase SET7/9 N-terminal domain"/>
    <property type="match status" value="3"/>
</dbReference>
<evidence type="ECO:0000256" key="6">
    <source>
        <dbReference type="ARBA" id="ARBA00023069"/>
    </source>
</evidence>
<keyword evidence="3" id="KW-0963">Cytoplasm</keyword>
<reference evidence="10" key="1">
    <citation type="submission" date="2022-04" db="EMBL/GenBank/DDBJ databases">
        <authorList>
            <person name="Xu L."/>
            <person name="Lv Z."/>
        </authorList>
    </citation>
    <scope>NUCLEOTIDE SEQUENCE</scope>
    <source>
        <strain evidence="10">LV_2022a</strain>
    </source>
</reference>
<accession>A0AAE2D9J5</accession>
<comment type="caution">
    <text evidence="10">The sequence shown here is derived from an EMBL/GenBank/DDBJ whole genome shotgun (WGS) entry which is preliminary data.</text>
</comment>
<gene>
    <name evidence="10" type="ORF">MN116_002235</name>
</gene>
<evidence type="ECO:0000256" key="7">
    <source>
        <dbReference type="ARBA" id="ARBA00023212"/>
    </source>
</evidence>
<keyword evidence="4" id="KW-0677">Repeat</keyword>
<dbReference type="Gene3D" id="2.20.110.10">
    <property type="entry name" value="Histone H3 K4-specific methyltransferase SET7/9 N-terminal domain"/>
    <property type="match status" value="4"/>
</dbReference>
<feature type="compositionally biased region" description="Basic residues" evidence="9">
    <location>
        <begin position="581"/>
        <end position="597"/>
    </location>
</feature>
<keyword evidence="11" id="KW-1185">Reference proteome</keyword>
<dbReference type="SMART" id="SM00698">
    <property type="entry name" value="MORN"/>
    <property type="match status" value="8"/>
</dbReference>
<dbReference type="PANTHER" id="PTHR46613:SF1">
    <property type="entry name" value="RADIAL SPOKE HEAD 10 HOMOLOG B-RELATED"/>
    <property type="match status" value="1"/>
</dbReference>
<dbReference type="GO" id="GO:0031514">
    <property type="term" value="C:motile cilium"/>
    <property type="evidence" value="ECO:0007669"/>
    <property type="project" value="UniProtKB-SubCell"/>
</dbReference>
<dbReference type="PANTHER" id="PTHR46613">
    <property type="entry name" value="RADIAL SPOKE HEAD 10 HOMOLOG B-RELATED"/>
    <property type="match status" value="1"/>
</dbReference>
<dbReference type="AlphaFoldDB" id="A0AAE2D9J5"/>
<keyword evidence="5" id="KW-0282">Flagellum</keyword>
<name>A0AAE2D9J5_SCHME</name>
<evidence type="ECO:0000256" key="1">
    <source>
        <dbReference type="ARBA" id="ARBA00004230"/>
    </source>
</evidence>
<reference evidence="10" key="2">
    <citation type="journal article" date="2023" name="Infect Dis Poverty">
        <title>Chromosome-scale genome of the human blood fluke Schistosoma mekongi and its implications for public health.</title>
        <authorList>
            <person name="Zhou M."/>
            <person name="Xu L."/>
            <person name="Xu D."/>
            <person name="Chen W."/>
            <person name="Khan J."/>
            <person name="Hu Y."/>
            <person name="Huang H."/>
            <person name="Wei H."/>
            <person name="Zhang Y."/>
            <person name="Chusongsang P."/>
            <person name="Tanasarnprasert K."/>
            <person name="Hu X."/>
            <person name="Limpanont Y."/>
            <person name="Lv Z."/>
        </authorList>
    </citation>
    <scope>NUCLEOTIDE SEQUENCE</scope>
    <source>
        <strain evidence="10">LV_2022a</strain>
    </source>
</reference>
<comment type="subcellular location">
    <subcellularLocation>
        <location evidence="1">Cell projection</location>
        <location evidence="1">Cilium</location>
        <location evidence="1">Flagellum</location>
    </subcellularLocation>
    <subcellularLocation>
        <location evidence="2">Cytoplasm</location>
        <location evidence="2">Cytoskeleton</location>
        <location evidence="2">Cilium axoneme</location>
    </subcellularLocation>
</comment>
<organism evidence="10 11">
    <name type="scientific">Schistosoma mekongi</name>
    <name type="common">Parasitic worm</name>
    <dbReference type="NCBI Taxonomy" id="38744"/>
    <lineage>
        <taxon>Eukaryota</taxon>
        <taxon>Metazoa</taxon>
        <taxon>Spiralia</taxon>
        <taxon>Lophotrochozoa</taxon>
        <taxon>Platyhelminthes</taxon>
        <taxon>Trematoda</taxon>
        <taxon>Digenea</taxon>
        <taxon>Strigeidida</taxon>
        <taxon>Schistosomatoidea</taxon>
        <taxon>Schistosomatidae</taxon>
        <taxon>Schistosoma</taxon>
    </lineage>
</organism>
<proteinExistence type="predicted"/>
<dbReference type="Pfam" id="PF02493">
    <property type="entry name" value="MORN"/>
    <property type="match status" value="8"/>
</dbReference>
<keyword evidence="6" id="KW-0969">Cilium</keyword>
<evidence type="ECO:0000313" key="11">
    <source>
        <dbReference type="Proteomes" id="UP001292079"/>
    </source>
</evidence>
<evidence type="ECO:0000313" key="10">
    <source>
        <dbReference type="EMBL" id="KAK4475150.1"/>
    </source>
</evidence>
<dbReference type="EMBL" id="JALJAT010000001">
    <property type="protein sequence ID" value="KAK4475150.1"/>
    <property type="molecule type" value="Genomic_DNA"/>
</dbReference>